<evidence type="ECO:0000256" key="3">
    <source>
        <dbReference type="ARBA" id="ARBA00022490"/>
    </source>
</evidence>
<keyword evidence="11" id="KW-0206">Cytoskeleton</keyword>
<dbReference type="EMBL" id="AJVK01022883">
    <property type="status" value="NOT_ANNOTATED_CDS"/>
    <property type="molecule type" value="Genomic_DNA"/>
</dbReference>
<dbReference type="EMBL" id="AJVK01022882">
    <property type="status" value="NOT_ANNOTATED_CDS"/>
    <property type="molecule type" value="Genomic_DNA"/>
</dbReference>
<evidence type="ECO:0000256" key="4">
    <source>
        <dbReference type="ARBA" id="ARBA00022701"/>
    </source>
</evidence>
<organism evidence="13 14">
    <name type="scientific">Phlebotomus papatasi</name>
    <name type="common">Sandfly</name>
    <dbReference type="NCBI Taxonomy" id="29031"/>
    <lineage>
        <taxon>Eukaryota</taxon>
        <taxon>Metazoa</taxon>
        <taxon>Ecdysozoa</taxon>
        <taxon>Arthropoda</taxon>
        <taxon>Hexapoda</taxon>
        <taxon>Insecta</taxon>
        <taxon>Pterygota</taxon>
        <taxon>Neoptera</taxon>
        <taxon>Endopterygota</taxon>
        <taxon>Diptera</taxon>
        <taxon>Nematocera</taxon>
        <taxon>Psychodoidea</taxon>
        <taxon>Psychodidae</taxon>
        <taxon>Phlebotomus</taxon>
        <taxon>Phlebotomus</taxon>
    </lineage>
</organism>
<evidence type="ECO:0000256" key="6">
    <source>
        <dbReference type="ARBA" id="ARBA00022741"/>
    </source>
</evidence>
<dbReference type="FunFam" id="3.20.180.20:FF:000002">
    <property type="entry name" value="Cytoplasmic dynein heavy chain 1"/>
    <property type="match status" value="1"/>
</dbReference>
<dbReference type="InterPro" id="IPR013594">
    <property type="entry name" value="Dynein_heavy_tail"/>
</dbReference>
<dbReference type="InterPro" id="IPR042228">
    <property type="entry name" value="Dynein_linker_3"/>
</dbReference>
<dbReference type="GO" id="GO:0051959">
    <property type="term" value="F:dynein light intermediate chain binding"/>
    <property type="evidence" value="ECO:0007669"/>
    <property type="project" value="InterPro"/>
</dbReference>
<dbReference type="PANTHER" id="PTHR46532:SF4">
    <property type="entry name" value="AAA+ ATPASE DOMAIN-CONTAINING PROTEIN"/>
    <property type="match status" value="1"/>
</dbReference>
<dbReference type="VEuPathDB" id="VectorBase:PPAPM1_009024"/>
<dbReference type="InterPro" id="IPR011704">
    <property type="entry name" value="ATPase_dyneun-rel_AAA"/>
</dbReference>
<evidence type="ECO:0000256" key="7">
    <source>
        <dbReference type="ARBA" id="ARBA00022840"/>
    </source>
</evidence>
<evidence type="ECO:0000256" key="9">
    <source>
        <dbReference type="ARBA" id="ARBA00023054"/>
    </source>
</evidence>
<evidence type="ECO:0000256" key="11">
    <source>
        <dbReference type="ARBA" id="ARBA00023212"/>
    </source>
</evidence>
<dbReference type="Pfam" id="PF08393">
    <property type="entry name" value="DHC_N2"/>
    <property type="match status" value="1"/>
</dbReference>
<dbReference type="VEuPathDB" id="VectorBase:PPAPM1_011169"/>
<dbReference type="Pfam" id="PF07728">
    <property type="entry name" value="AAA_5"/>
    <property type="match status" value="1"/>
</dbReference>
<name>A0A1B0D2J5_PHLPP</name>
<evidence type="ECO:0000256" key="8">
    <source>
        <dbReference type="ARBA" id="ARBA00023017"/>
    </source>
</evidence>
<dbReference type="SUPFAM" id="SSF52540">
    <property type="entry name" value="P-loop containing nucleoside triphosphate hydrolases"/>
    <property type="match status" value="2"/>
</dbReference>
<dbReference type="GO" id="GO:0005858">
    <property type="term" value="C:axonemal dynein complex"/>
    <property type="evidence" value="ECO:0007669"/>
    <property type="project" value="TreeGrafter"/>
</dbReference>
<keyword evidence="7" id="KW-0067">ATP-binding</keyword>
<dbReference type="GO" id="GO:0045505">
    <property type="term" value="F:dynein intermediate chain binding"/>
    <property type="evidence" value="ECO:0007669"/>
    <property type="project" value="InterPro"/>
</dbReference>
<comment type="similarity">
    <text evidence="2">Belongs to the dynein heavy chain family.</text>
</comment>
<dbReference type="InterPro" id="IPR035699">
    <property type="entry name" value="AAA_6"/>
</dbReference>
<dbReference type="InterPro" id="IPR027417">
    <property type="entry name" value="P-loop_NTPase"/>
</dbReference>
<protein>
    <recommendedName>
        <fullName evidence="12">AAA+ ATPase domain-containing protein</fullName>
    </recommendedName>
</protein>
<dbReference type="VEuPathDB" id="VectorBase:PPAI001568"/>
<evidence type="ECO:0000256" key="1">
    <source>
        <dbReference type="ARBA" id="ARBA00004245"/>
    </source>
</evidence>
<dbReference type="GO" id="GO:0016887">
    <property type="term" value="F:ATP hydrolysis activity"/>
    <property type="evidence" value="ECO:0007669"/>
    <property type="project" value="InterPro"/>
</dbReference>
<dbReference type="FunFam" id="3.40.50.300:FF:000071">
    <property type="entry name" value="Cytoplasmic dynein heavy chain 1"/>
    <property type="match status" value="1"/>
</dbReference>
<keyword evidence="3" id="KW-0963">Cytoplasm</keyword>
<keyword evidence="10" id="KW-0505">Motor protein</keyword>
<dbReference type="Gene3D" id="3.20.180.20">
    <property type="entry name" value="Dynein heavy chain, N-terminal domain 2"/>
    <property type="match status" value="1"/>
</dbReference>
<dbReference type="FunFam" id="1.20.140.100:FF:000002">
    <property type="entry name" value="Cytoplasmic dynein heavy chain 1"/>
    <property type="match status" value="1"/>
</dbReference>
<dbReference type="FunFam" id="1.20.58.1120:FF:000003">
    <property type="entry name" value="Cytoplasmic dynein heavy chain 1"/>
    <property type="match status" value="1"/>
</dbReference>
<accession>A0A1B0D2J5</accession>
<dbReference type="InterPro" id="IPR042222">
    <property type="entry name" value="Dynein_2_N"/>
</dbReference>
<reference evidence="13" key="1">
    <citation type="submission" date="2022-08" db="UniProtKB">
        <authorList>
            <consortium name="EnsemblMetazoa"/>
        </authorList>
    </citation>
    <scope>IDENTIFICATION</scope>
    <source>
        <strain evidence="13">Israel</strain>
    </source>
</reference>
<dbReference type="PANTHER" id="PTHR46532">
    <property type="entry name" value="MALE FERTILITY FACTOR KL5"/>
    <property type="match status" value="1"/>
</dbReference>
<keyword evidence="8" id="KW-0243">Dynein</keyword>
<keyword evidence="6" id="KW-0547">Nucleotide-binding</keyword>
<dbReference type="InterPro" id="IPR026983">
    <property type="entry name" value="DHC"/>
</dbReference>
<dbReference type="Pfam" id="PF12774">
    <property type="entry name" value="AAA_6"/>
    <property type="match status" value="1"/>
</dbReference>
<dbReference type="Gene3D" id="1.10.287.2620">
    <property type="match status" value="1"/>
</dbReference>
<evidence type="ECO:0000259" key="12">
    <source>
        <dbReference type="SMART" id="SM00382"/>
    </source>
</evidence>
<dbReference type="SMART" id="SM00382">
    <property type="entry name" value="AAA"/>
    <property type="match status" value="2"/>
</dbReference>
<dbReference type="GO" id="GO:0005874">
    <property type="term" value="C:microtubule"/>
    <property type="evidence" value="ECO:0007669"/>
    <property type="project" value="UniProtKB-KW"/>
</dbReference>
<dbReference type="EnsemblMetazoa" id="PPAI001568-RA">
    <property type="protein sequence ID" value="PPAI001568-PA"/>
    <property type="gene ID" value="PPAI001568"/>
</dbReference>
<dbReference type="FunFam" id="1.10.287.2620:FF:000001">
    <property type="entry name" value="Cytoplasmic dynein heavy chain 1"/>
    <property type="match status" value="1"/>
</dbReference>
<keyword evidence="5" id="KW-0677">Repeat</keyword>
<dbReference type="GO" id="GO:0007018">
    <property type="term" value="P:microtubule-based movement"/>
    <property type="evidence" value="ECO:0007669"/>
    <property type="project" value="InterPro"/>
</dbReference>
<dbReference type="FunFam" id="3.40.50.300:FF:000517">
    <property type="entry name" value="Cytoplasmic dynein heavy chain 1"/>
    <property type="match status" value="1"/>
</dbReference>
<keyword evidence="4" id="KW-0493">Microtubule</keyword>
<feature type="domain" description="AAA+ ATPase" evidence="12">
    <location>
        <begin position="1866"/>
        <end position="2017"/>
    </location>
</feature>
<keyword evidence="9" id="KW-0175">Coiled coil</keyword>
<dbReference type="InterPro" id="IPR013602">
    <property type="entry name" value="Dynein_heavy_linker"/>
</dbReference>
<dbReference type="Gene3D" id="1.20.140.100">
    <property type="entry name" value="Dynein heavy chain, N-terminal domain 2"/>
    <property type="match status" value="1"/>
</dbReference>
<evidence type="ECO:0000313" key="13">
    <source>
        <dbReference type="EnsemblMetazoa" id="PPAI001568-PA"/>
    </source>
</evidence>
<feature type="domain" description="AAA+ ATPase" evidence="12">
    <location>
        <begin position="1660"/>
        <end position="1811"/>
    </location>
</feature>
<dbReference type="Pfam" id="PF08385">
    <property type="entry name" value="DHC_N1"/>
    <property type="match status" value="2"/>
</dbReference>
<evidence type="ECO:0000256" key="10">
    <source>
        <dbReference type="ARBA" id="ARBA00023175"/>
    </source>
</evidence>
<dbReference type="InterPro" id="IPR003593">
    <property type="entry name" value="AAA+_ATPase"/>
</dbReference>
<dbReference type="Proteomes" id="UP000092462">
    <property type="component" value="Unassembled WGS sequence"/>
</dbReference>
<evidence type="ECO:0000256" key="2">
    <source>
        <dbReference type="ARBA" id="ARBA00008887"/>
    </source>
</evidence>
<dbReference type="Gene3D" id="3.40.50.300">
    <property type="entry name" value="P-loop containing nucleotide triphosphate hydrolases"/>
    <property type="match status" value="2"/>
</dbReference>
<dbReference type="GO" id="GO:0005524">
    <property type="term" value="F:ATP binding"/>
    <property type="evidence" value="ECO:0007669"/>
    <property type="project" value="UniProtKB-KW"/>
</dbReference>
<keyword evidence="14" id="KW-1185">Reference proteome</keyword>
<sequence>MGDSLESTDTPGDAQNVAIVEYGAFANYLRKATTILLPEEDVVPPALNLALDDRTNQESIRKFLSDGQVQALYIQRCCSKEDENDQTPEGDEEKELVTYYISNEVIYSNHRMTSLVCIKRGSVVEADKTIHSQVRLINFSEGSPYETLHAFISKSLAPYFKSYIKESGRADRDGDKMVPSVEKKLAELEMGLLHLQQNIDIPEISLIVHPIVSQTIKKCADDGYKAKVGDFGDKVEDSSFLNQLQNGVNRWIKEIQKVTKLDRDPSSGTALQEVSFWLNLERALHRIQEKRESLEVTLTLDILKHGKRFHAIVSFDTDTGLQQALAMVADYNPLMKDFPIKDLLSATELEKIRSAVQSIFSHLRKVRSTKYPIQRALRLIEAISRDLGQQLLKVLGTRSSCISLLMSLNALMRDIVKKKRDEQLKMVWRVTPAHKKLQVRMENMRKFRRQHEQLRTVILRVLRPSRQTEGGQGDSITDSKQPYSLEATDANAIEEVNLAYENVKEVECLDITKEVDFELEDISTTGTRATGLNGEDTSTDAKISLLHLPRPILKYLKGRQLGTETITVILELLSLNMGLPAFAKVPLAIVNKAHQANQIYPFAISLIESVRTYERTLDKIEDRASIVPLVAGLRQDVLALISEGIQLVWESYKLDPYVQRLSECVVAFQEKVEDLLVVEEQLDVDVRSLETCPYSAATFADILSKIQHAVDDLSLRQYSNLHVWVARLDEEVEKKLAARLQAGIQAWTDALTGNKKEVDLSMDTDAPVLPTHKPGGEPQIQNAIHEIRITNQQMYLYPSIEEARFQIMQQLFAWQAIVTSQTRLQSSRYQVGLDKPVSQTYRNLLTKLPTGSETIEHAYEAIEGKIGEVRVYVDEWLRYQSLWDLQPDILYGRLGEEINLWIKCLNDIKKSRTTFDTSDTRRAYGPIVIDYAKVQAKVTLKYDSWHKEALSKFGTLLGNEMTTFHGKVSKSRSDLEQQSIEAASTSDAVSFITYVQSLKKEMLIWDKQVEVYREAQRILERQRFQFPNSWLHVDNIEGEWSAFNEIMKRKDSAIQTQVASLLRRAGNSTQILQFFQHNIHPLTAVVLNGGLLKFQSFLGLSHIVSFFLETGEFTLKQLQLLQSIIRTNPSTSTILAWMYESYEYVKKLLQSYIKVNMLIIELKSDALKERHWKQLTRQLKVNWILSDLTLGQVWDINLLKNEAIVKDIILVAQGEMALEEFLKQVRESWQNYELDLINYQNKCRIIRGWDDLFNKVKEHINSVAAMKLSPYYKVFEEETLTWEEKLNRINALFDVWIDVQRRWVYLEGIFSGSADIKTLLPVETSRFQSISSEFLGLMKKVAKSPKVMDVLNIPAVQRSLERLADLLGKIQKALGEYLERERTSFPRFYFVGDEDLLEIIGNSKNVARLQKHFKKMFAGVASIILNEDNTVVLGIASREGEEVKFVHPVSTVEHPKINEWLSLVEKEMRFTLASYLAQAVQDIKQFKDGQIDPQKYMEWCDKYQAQIVVLAAQILWSEDVESALQQSSENSGAKNPLNRVLATVEATLNVLADSVLQEQPALRRRKLEHLINEFVHKRTVTRRLIANKVTNPKSFQWLCEMRFYFDPRQTEVLQQLTIHMANAKFFYGFEYLGVQDRLVQTPLTDRCYLTMTQALESRLGGSPFGPAGTGKTESVKALGHQLGRFVLVFNCDETFDFQAMGRIFVGLCQVGAWGCFDEFNRLEERMLSAVSQQIQTIQEALKSHQDSNKDTPSITVELVGKQVRVSSDMAIFITMNPGYAGRSNLPDNLKKLFRSLAMTTPDRQLIAEVMLFSQGFRSAEKLACKIVPFFKLCDEQLSNQSHYDFGLRALKSVLVSVLQLYQISNLNHGLMMVGPSGSGKSTAWKVLLKALERFEGIEGVAHVIDPKAISKEALYGVLDPNTREWTDGLFTHILRKIIDNVRGEINKRQWIIFDGDVDPEWVENLNSVLDDNKLLTLPNGERLSLPPNVRIMFEVQDLKFATLATVSRCGMVWFSEDVLSTEMIFDNYMMRLKNIPLEDSDDDYFGSAGKEKKDDEASPALQVRFFYNNFKFIIT</sequence>
<comment type="subcellular location">
    <subcellularLocation>
        <location evidence="1">Cytoplasm</location>
        <location evidence="1">Cytoskeleton</location>
    </subcellularLocation>
</comment>
<proteinExistence type="inferred from homology"/>
<evidence type="ECO:0000256" key="5">
    <source>
        <dbReference type="ARBA" id="ARBA00022737"/>
    </source>
</evidence>
<dbReference type="Gene3D" id="1.20.58.1120">
    <property type="match status" value="1"/>
</dbReference>
<evidence type="ECO:0000313" key="14">
    <source>
        <dbReference type="Proteomes" id="UP000092462"/>
    </source>
</evidence>